<evidence type="ECO:0000313" key="3">
    <source>
        <dbReference type="Proteomes" id="UP000308705"/>
    </source>
</evidence>
<organism evidence="2 3">
    <name type="scientific">Herbidospora galbida</name>
    <dbReference type="NCBI Taxonomy" id="2575442"/>
    <lineage>
        <taxon>Bacteria</taxon>
        <taxon>Bacillati</taxon>
        <taxon>Actinomycetota</taxon>
        <taxon>Actinomycetes</taxon>
        <taxon>Streptosporangiales</taxon>
        <taxon>Streptosporangiaceae</taxon>
        <taxon>Herbidospora</taxon>
    </lineage>
</organism>
<feature type="transmembrane region" description="Helical" evidence="1">
    <location>
        <begin position="84"/>
        <end position="103"/>
    </location>
</feature>
<keyword evidence="1" id="KW-1133">Transmembrane helix</keyword>
<evidence type="ECO:0000256" key="1">
    <source>
        <dbReference type="SAM" id="Phobius"/>
    </source>
</evidence>
<accession>A0A4U3MN76</accession>
<dbReference type="Proteomes" id="UP000308705">
    <property type="component" value="Unassembled WGS sequence"/>
</dbReference>
<evidence type="ECO:0000313" key="2">
    <source>
        <dbReference type="EMBL" id="TKK91011.1"/>
    </source>
</evidence>
<name>A0A4U3MN76_9ACTN</name>
<feature type="transmembrane region" description="Helical" evidence="1">
    <location>
        <begin position="194"/>
        <end position="218"/>
    </location>
</feature>
<proteinExistence type="predicted"/>
<dbReference type="RefSeq" id="WP_137245713.1">
    <property type="nucleotide sequence ID" value="NZ_SZQA01000002.1"/>
</dbReference>
<dbReference type="EMBL" id="SZQA01000002">
    <property type="protein sequence ID" value="TKK91011.1"/>
    <property type="molecule type" value="Genomic_DNA"/>
</dbReference>
<comment type="caution">
    <text evidence="2">The sequence shown here is derived from an EMBL/GenBank/DDBJ whole genome shotgun (WGS) entry which is preliminary data.</text>
</comment>
<dbReference type="OrthoDB" id="5495463at2"/>
<feature type="transmembrane region" description="Helical" evidence="1">
    <location>
        <begin position="124"/>
        <end position="145"/>
    </location>
</feature>
<dbReference type="AlphaFoldDB" id="A0A4U3MN76"/>
<feature type="transmembrane region" description="Helical" evidence="1">
    <location>
        <begin position="261"/>
        <end position="280"/>
    </location>
</feature>
<gene>
    <name evidence="2" type="ORF">FDA94_04455</name>
</gene>
<feature type="transmembrane region" description="Helical" evidence="1">
    <location>
        <begin position="165"/>
        <end position="187"/>
    </location>
</feature>
<keyword evidence="1" id="KW-0472">Membrane</keyword>
<reference evidence="2 3" key="1">
    <citation type="submission" date="2019-04" db="EMBL/GenBank/DDBJ databases">
        <title>Herbidospora sp. NEAU-GS14.nov., a novel actinomycete isolated from soil.</title>
        <authorList>
            <person name="Han L."/>
        </authorList>
    </citation>
    <scope>NUCLEOTIDE SEQUENCE [LARGE SCALE GENOMIC DNA]</scope>
    <source>
        <strain evidence="2 3">NEAU-GS14</strain>
    </source>
</reference>
<feature type="transmembrane region" description="Helical" evidence="1">
    <location>
        <begin position="52"/>
        <end position="72"/>
    </location>
</feature>
<protein>
    <submittedName>
        <fullName evidence="2">ABC transporter permease</fullName>
    </submittedName>
</protein>
<sequence length="288" mass="30603">MSQPTGVIHDIGYRHYDGPRLGRGAAAVALGVHSLRGTFGLGRTFKSKIMPFLLFGAMMLPAVVSIAIMALLKQAPMSYTDYAVFMQPVIAIFLAAQSPVLVAPDLRHRVIPLYLSRPNTIIDYIGAKLAAMIVALLILMVVPLTVQFIGELLIDLPMPLHTHEYLAALGGSLLNAVLLTSIGLTLASFTPRRGLGVASVIAFYMFTLAASAVLTGVLESEGYSDAASWSILLNPFFLVNAVQTNLFGTQPTEGLPFPPGAGPALILLAVVALALTGLYARYRKALAA</sequence>
<keyword evidence="3" id="KW-1185">Reference proteome</keyword>
<keyword evidence="1" id="KW-0812">Transmembrane</keyword>